<gene>
    <name evidence="3" type="ORF">EV644_12550</name>
</gene>
<keyword evidence="4" id="KW-1185">Reference proteome</keyword>
<dbReference type="RefSeq" id="WP_132195295.1">
    <property type="nucleotide sequence ID" value="NZ_SLWM01000025.1"/>
</dbReference>
<dbReference type="Gene3D" id="3.20.20.140">
    <property type="entry name" value="Metal-dependent hydrolases"/>
    <property type="match status" value="1"/>
</dbReference>
<evidence type="ECO:0000256" key="1">
    <source>
        <dbReference type="ARBA" id="ARBA00023239"/>
    </source>
</evidence>
<comment type="caution">
    <text evidence="3">The sequence shown here is derived from an EMBL/GenBank/DDBJ whole genome shotgun (WGS) entry which is preliminary data.</text>
</comment>
<dbReference type="InterPro" id="IPR006680">
    <property type="entry name" value="Amidohydro-rel"/>
</dbReference>
<evidence type="ECO:0000259" key="2">
    <source>
        <dbReference type="Pfam" id="PF04909"/>
    </source>
</evidence>
<name>A0ABY2BBM5_9ACTN</name>
<sequence>MQDIAAVDAHCHVIAEDREAYPRNPIGGVESKWSQARPVGAADLIEAMDKAGIARAVVVQASTAYGHDNSYVADSVAAHPDRFSGVFSVDMLAPDAPEQLAYWHSRGLQGARLFTTGSTMPGQASWLADERSYPAWAWAEEHKLPLCVQMQPEGIPPLRDLLERFPDATVVLDHCARPDLSEGSPYDAARELFDLSRYEGVVLKVTERNLVASTKAPADPESFLGRLVLEFGAERLMWGSNFPAAEDDLPTLTETSRRITDILSEDVRHQFFQGTADRLYPGAAA</sequence>
<dbReference type="GO" id="GO:0016787">
    <property type="term" value="F:hydrolase activity"/>
    <property type="evidence" value="ECO:0007669"/>
    <property type="project" value="UniProtKB-KW"/>
</dbReference>
<dbReference type="Pfam" id="PF04909">
    <property type="entry name" value="Amidohydro_2"/>
    <property type="match status" value="1"/>
</dbReference>
<dbReference type="SUPFAM" id="SSF51556">
    <property type="entry name" value="Metallo-dependent hydrolases"/>
    <property type="match status" value="1"/>
</dbReference>
<dbReference type="InterPro" id="IPR032466">
    <property type="entry name" value="Metal_Hydrolase"/>
</dbReference>
<proteinExistence type="predicted"/>
<dbReference type="PANTHER" id="PTHR21240">
    <property type="entry name" value="2-AMINO-3-CARBOXYLMUCONATE-6-SEMIALDEHYDE DECARBOXYLASE"/>
    <property type="match status" value="1"/>
</dbReference>
<accession>A0ABY2BBM5</accession>
<keyword evidence="3" id="KW-0378">Hydrolase</keyword>
<feature type="domain" description="Amidohydrolase-related" evidence="2">
    <location>
        <begin position="7"/>
        <end position="281"/>
    </location>
</feature>
<evidence type="ECO:0000313" key="4">
    <source>
        <dbReference type="Proteomes" id="UP000295818"/>
    </source>
</evidence>
<dbReference type="InterPro" id="IPR032465">
    <property type="entry name" value="ACMSD"/>
</dbReference>
<dbReference type="EMBL" id="SLWM01000025">
    <property type="protein sequence ID" value="TCO12638.1"/>
    <property type="molecule type" value="Genomic_DNA"/>
</dbReference>
<reference evidence="3 4" key="1">
    <citation type="journal article" date="2015" name="Stand. Genomic Sci.">
        <title>Genomic Encyclopedia of Bacterial and Archaeal Type Strains, Phase III: the genomes of soil and plant-associated and newly described type strains.</title>
        <authorList>
            <person name="Whitman W.B."/>
            <person name="Woyke T."/>
            <person name="Klenk H.P."/>
            <person name="Zhou Y."/>
            <person name="Lilburn T.G."/>
            <person name="Beck B.J."/>
            <person name="De Vos P."/>
            <person name="Vandamme P."/>
            <person name="Eisen J.A."/>
            <person name="Garrity G."/>
            <person name="Hugenholtz P."/>
            <person name="Kyrpides N.C."/>
        </authorList>
    </citation>
    <scope>NUCLEOTIDE SEQUENCE [LARGE SCALE GENOMIC DNA]</scope>
    <source>
        <strain evidence="3 4">VKM Ac-2538</strain>
    </source>
</reference>
<evidence type="ECO:0000313" key="3">
    <source>
        <dbReference type="EMBL" id="TCO12638.1"/>
    </source>
</evidence>
<dbReference type="Proteomes" id="UP000295818">
    <property type="component" value="Unassembled WGS sequence"/>
</dbReference>
<organism evidence="3 4">
    <name type="scientific">Kribbella orskensis</name>
    <dbReference type="NCBI Taxonomy" id="2512216"/>
    <lineage>
        <taxon>Bacteria</taxon>
        <taxon>Bacillati</taxon>
        <taxon>Actinomycetota</taxon>
        <taxon>Actinomycetes</taxon>
        <taxon>Propionibacteriales</taxon>
        <taxon>Kribbellaceae</taxon>
        <taxon>Kribbella</taxon>
    </lineage>
</organism>
<keyword evidence="1" id="KW-0456">Lyase</keyword>
<protein>
    <submittedName>
        <fullName evidence="3">TIM-barrel fold metal-dependent hydrolase</fullName>
    </submittedName>
</protein>